<keyword evidence="2" id="KW-0808">Transferase</keyword>
<reference evidence="12" key="1">
    <citation type="submission" date="2016-10" db="EMBL/GenBank/DDBJ databases">
        <authorList>
            <person name="Varghese N."/>
            <person name="Submissions S."/>
        </authorList>
    </citation>
    <scope>NUCLEOTIDE SEQUENCE [LARGE SCALE GENOMIC DNA]</scope>
    <source>
        <strain evidence="12">CGMCC 1.6489</strain>
    </source>
</reference>
<keyword evidence="12" id="KW-1185">Reference proteome</keyword>
<dbReference type="InterPro" id="IPR016188">
    <property type="entry name" value="PurM-like_N"/>
</dbReference>
<keyword evidence="9" id="KW-0472">Membrane</keyword>
<comment type="similarity">
    <text evidence="1">Belongs to the selenophosphate synthase 1 family. Class I subfamily.</text>
</comment>
<evidence type="ECO:0000256" key="7">
    <source>
        <dbReference type="ARBA" id="ARBA00022842"/>
    </source>
</evidence>
<evidence type="ECO:0000256" key="6">
    <source>
        <dbReference type="ARBA" id="ARBA00022840"/>
    </source>
</evidence>
<evidence type="ECO:0000256" key="2">
    <source>
        <dbReference type="ARBA" id="ARBA00022679"/>
    </source>
</evidence>
<evidence type="ECO:0000256" key="3">
    <source>
        <dbReference type="ARBA" id="ARBA00022723"/>
    </source>
</evidence>
<dbReference type="GO" id="GO:0005737">
    <property type="term" value="C:cytoplasm"/>
    <property type="evidence" value="ECO:0007669"/>
    <property type="project" value="TreeGrafter"/>
</dbReference>
<feature type="domain" description="PurM-like N-terminal" evidence="10">
    <location>
        <begin position="47"/>
        <end position="154"/>
    </location>
</feature>
<dbReference type="InterPro" id="IPR036921">
    <property type="entry name" value="PurM-like_N_sf"/>
</dbReference>
<keyword evidence="8" id="KW-0711">Selenium</keyword>
<dbReference type="PANTHER" id="PTHR10256:SF0">
    <property type="entry name" value="INACTIVE SELENIDE, WATER DIKINASE-LIKE PROTEIN-RELATED"/>
    <property type="match status" value="1"/>
</dbReference>
<protein>
    <submittedName>
        <fullName evidence="11">Selenium donor protein</fullName>
    </submittedName>
</protein>
<dbReference type="GO" id="GO:0046872">
    <property type="term" value="F:metal ion binding"/>
    <property type="evidence" value="ECO:0007669"/>
    <property type="project" value="UniProtKB-KW"/>
</dbReference>
<evidence type="ECO:0000313" key="11">
    <source>
        <dbReference type="EMBL" id="SET18350.1"/>
    </source>
</evidence>
<dbReference type="GO" id="GO:0005524">
    <property type="term" value="F:ATP binding"/>
    <property type="evidence" value="ECO:0007669"/>
    <property type="project" value="UniProtKB-KW"/>
</dbReference>
<dbReference type="OrthoDB" id="9767928at2"/>
<evidence type="ECO:0000256" key="4">
    <source>
        <dbReference type="ARBA" id="ARBA00022741"/>
    </source>
</evidence>
<dbReference type="Proteomes" id="UP000198762">
    <property type="component" value="Unassembled WGS sequence"/>
</dbReference>
<keyword evidence="3" id="KW-0479">Metal-binding</keyword>
<dbReference type="FunFam" id="3.30.1330.10:FF:000003">
    <property type="entry name" value="Selenide, water dikinase"/>
    <property type="match status" value="1"/>
</dbReference>
<keyword evidence="9" id="KW-1133">Transmembrane helix</keyword>
<evidence type="ECO:0000313" key="12">
    <source>
        <dbReference type="Proteomes" id="UP000198762"/>
    </source>
</evidence>
<sequence>MSVRLTEFSHGAGCGCKIAPDVLDRILHTGTPEFSDPRLLVGNNSRDDAAVADIGNGMGIISTTDFFMPVVDNPYDFGRIAGANAISDVYAMGGQPLMAIAILGWPVDRLAPEIAGEVLDGGRAVCAAAGITLAGGHSIDSPEPIFGLAVTGQVATDRIIRNDTARAGDLLSVRVSEKPLAAGLALAIWFFFVLIFDLVLLGVLVASEGKLNPDLLPWLLLLNPTDIYRLLNIVAFEGGAQLTGVLSLGSDLPMGPGGLWVALAVWFVIPLAGAWALFRNRRI</sequence>
<feature type="transmembrane region" description="Helical" evidence="9">
    <location>
        <begin position="180"/>
        <end position="206"/>
    </location>
</feature>
<dbReference type="NCBIfam" id="TIGR00476">
    <property type="entry name" value="selD"/>
    <property type="match status" value="1"/>
</dbReference>
<keyword evidence="5" id="KW-0418">Kinase</keyword>
<dbReference type="NCBIfam" id="NF002098">
    <property type="entry name" value="PRK00943.1"/>
    <property type="match status" value="1"/>
</dbReference>
<evidence type="ECO:0000256" key="5">
    <source>
        <dbReference type="ARBA" id="ARBA00022777"/>
    </source>
</evidence>
<dbReference type="RefSeq" id="WP_091850031.1">
    <property type="nucleotide sequence ID" value="NZ_FOHZ01000005.1"/>
</dbReference>
<evidence type="ECO:0000259" key="10">
    <source>
        <dbReference type="Pfam" id="PF00586"/>
    </source>
</evidence>
<organism evidence="11 12">
    <name type="scientific">Marinobacter segnicrescens</name>
    <dbReference type="NCBI Taxonomy" id="430453"/>
    <lineage>
        <taxon>Bacteria</taxon>
        <taxon>Pseudomonadati</taxon>
        <taxon>Pseudomonadota</taxon>
        <taxon>Gammaproteobacteria</taxon>
        <taxon>Pseudomonadales</taxon>
        <taxon>Marinobacteraceae</taxon>
        <taxon>Marinobacter</taxon>
    </lineage>
</organism>
<dbReference type="GO" id="GO:0016260">
    <property type="term" value="P:selenocysteine biosynthetic process"/>
    <property type="evidence" value="ECO:0007669"/>
    <property type="project" value="TreeGrafter"/>
</dbReference>
<dbReference type="GO" id="GO:0140359">
    <property type="term" value="F:ABC-type transporter activity"/>
    <property type="evidence" value="ECO:0007669"/>
    <property type="project" value="InterPro"/>
</dbReference>
<keyword evidence="4" id="KW-0547">Nucleotide-binding</keyword>
<gene>
    <name evidence="11" type="ORF">SAMN04487962_105137</name>
</gene>
<dbReference type="PANTHER" id="PTHR10256">
    <property type="entry name" value="SELENIDE, WATER DIKINASE"/>
    <property type="match status" value="1"/>
</dbReference>
<dbReference type="STRING" id="430453.SAMN04487962_105137"/>
<dbReference type="GO" id="GO:0004756">
    <property type="term" value="F:selenide, water dikinase activity"/>
    <property type="evidence" value="ECO:0007669"/>
    <property type="project" value="TreeGrafter"/>
</dbReference>
<evidence type="ECO:0000256" key="8">
    <source>
        <dbReference type="ARBA" id="ARBA00023266"/>
    </source>
</evidence>
<proteinExistence type="inferred from homology"/>
<keyword evidence="9" id="KW-0812">Transmembrane</keyword>
<dbReference type="GO" id="GO:0005886">
    <property type="term" value="C:plasma membrane"/>
    <property type="evidence" value="ECO:0007669"/>
    <property type="project" value="UniProtKB-SubCell"/>
</dbReference>
<evidence type="ECO:0000256" key="9">
    <source>
        <dbReference type="SAM" id="Phobius"/>
    </source>
</evidence>
<dbReference type="Gene3D" id="3.30.1330.10">
    <property type="entry name" value="PurM-like, N-terminal domain"/>
    <property type="match status" value="1"/>
</dbReference>
<dbReference type="EMBL" id="FOHZ01000005">
    <property type="protein sequence ID" value="SET18350.1"/>
    <property type="molecule type" value="Genomic_DNA"/>
</dbReference>
<dbReference type="AlphaFoldDB" id="A0A1I0CGS2"/>
<dbReference type="Pfam" id="PF00586">
    <property type="entry name" value="AIRS"/>
    <property type="match status" value="1"/>
</dbReference>
<keyword evidence="7" id="KW-0460">Magnesium</keyword>
<name>A0A1I0CGS2_9GAMM</name>
<accession>A0A1I0CGS2</accession>
<feature type="transmembrane region" description="Helical" evidence="9">
    <location>
        <begin position="257"/>
        <end position="278"/>
    </location>
</feature>
<keyword evidence="6" id="KW-0067">ATP-binding</keyword>
<dbReference type="SUPFAM" id="SSF55326">
    <property type="entry name" value="PurM N-terminal domain-like"/>
    <property type="match status" value="1"/>
</dbReference>
<evidence type="ECO:0000256" key="1">
    <source>
        <dbReference type="ARBA" id="ARBA00008026"/>
    </source>
</evidence>
<dbReference type="InterPro" id="IPR004536">
    <property type="entry name" value="SPS/SelD"/>
</dbReference>